<dbReference type="InterPro" id="IPR044668">
    <property type="entry name" value="PuuD-like"/>
</dbReference>
<dbReference type="RefSeq" id="WP_183338172.1">
    <property type="nucleotide sequence ID" value="NZ_JACHNU010000001.1"/>
</dbReference>
<dbReference type="Pfam" id="PF07722">
    <property type="entry name" value="Peptidase_C26"/>
    <property type="match status" value="1"/>
</dbReference>
<dbReference type="GO" id="GO:0033969">
    <property type="term" value="F:gamma-glutamyl-gamma-aminobutyrate hydrolase activity"/>
    <property type="evidence" value="ECO:0007669"/>
    <property type="project" value="TreeGrafter"/>
</dbReference>
<keyword evidence="2" id="KW-1185">Reference proteome</keyword>
<dbReference type="AlphaFoldDB" id="A0A840I976"/>
<dbReference type="GO" id="GO:0016740">
    <property type="term" value="F:transferase activity"/>
    <property type="evidence" value="ECO:0007669"/>
    <property type="project" value="UniProtKB-KW"/>
</dbReference>
<gene>
    <name evidence="1" type="ORF">BDZ31_000231</name>
</gene>
<name>A0A840I976_9ACTN</name>
<dbReference type="Proteomes" id="UP000585272">
    <property type="component" value="Unassembled WGS sequence"/>
</dbReference>
<dbReference type="PANTHER" id="PTHR43235:SF1">
    <property type="entry name" value="GLUTAMINE AMIDOTRANSFERASE PB2B2.05-RELATED"/>
    <property type="match status" value="1"/>
</dbReference>
<proteinExistence type="predicted"/>
<dbReference type="CDD" id="cd01745">
    <property type="entry name" value="GATase1_2"/>
    <property type="match status" value="1"/>
</dbReference>
<organism evidence="1 2">
    <name type="scientific">Conexibacter arvalis</name>
    <dbReference type="NCBI Taxonomy" id="912552"/>
    <lineage>
        <taxon>Bacteria</taxon>
        <taxon>Bacillati</taxon>
        <taxon>Actinomycetota</taxon>
        <taxon>Thermoleophilia</taxon>
        <taxon>Solirubrobacterales</taxon>
        <taxon>Conexibacteraceae</taxon>
        <taxon>Conexibacter</taxon>
    </lineage>
</organism>
<sequence>MSALASAGPVAAAARPAAPLVGITGPRLHAAEISTTPQILLHAYCDAHYVFYPQAVARAGGLPVHLPREADPEAVVARLDALVVAGGQDVDPRRYGSQPTPTSSRVDPGRDSFELALIEAALARGLPLLGICRGMQLLNVARGGTLIDDLPPVQAVEHTLVIYPPEVRVHAVELAPGTALHDIYGPRIEVNSFHHQGIGALGAGLAVAGTAPDGIVEAVELPSACAIGVQWHPEMLPGTDPLFHWLLRQATDHEARAARQERRAR</sequence>
<dbReference type="PANTHER" id="PTHR43235">
    <property type="entry name" value="GLUTAMINE AMIDOTRANSFERASE PB2B2.05-RELATED"/>
    <property type="match status" value="1"/>
</dbReference>
<dbReference type="GO" id="GO:0006598">
    <property type="term" value="P:polyamine catabolic process"/>
    <property type="evidence" value="ECO:0007669"/>
    <property type="project" value="TreeGrafter"/>
</dbReference>
<evidence type="ECO:0000313" key="1">
    <source>
        <dbReference type="EMBL" id="MBB4660658.1"/>
    </source>
</evidence>
<dbReference type="SUPFAM" id="SSF52317">
    <property type="entry name" value="Class I glutamine amidotransferase-like"/>
    <property type="match status" value="1"/>
</dbReference>
<dbReference type="GO" id="GO:0005829">
    <property type="term" value="C:cytosol"/>
    <property type="evidence" value="ECO:0007669"/>
    <property type="project" value="TreeGrafter"/>
</dbReference>
<comment type="caution">
    <text evidence="1">The sequence shown here is derived from an EMBL/GenBank/DDBJ whole genome shotgun (WGS) entry which is preliminary data.</text>
</comment>
<dbReference type="Gene3D" id="3.40.50.880">
    <property type="match status" value="1"/>
</dbReference>
<dbReference type="InterPro" id="IPR011697">
    <property type="entry name" value="Peptidase_C26"/>
</dbReference>
<protein>
    <submittedName>
        <fullName evidence="1">Putative glutamine amidotransferase</fullName>
    </submittedName>
</protein>
<reference evidence="1 2" key="1">
    <citation type="submission" date="2020-08" db="EMBL/GenBank/DDBJ databases">
        <title>Genomic Encyclopedia of Archaeal and Bacterial Type Strains, Phase II (KMG-II): from individual species to whole genera.</title>
        <authorList>
            <person name="Goeker M."/>
        </authorList>
    </citation>
    <scope>NUCLEOTIDE SEQUENCE [LARGE SCALE GENOMIC DNA]</scope>
    <source>
        <strain evidence="1 2">DSM 23288</strain>
    </source>
</reference>
<evidence type="ECO:0000313" key="2">
    <source>
        <dbReference type="Proteomes" id="UP000585272"/>
    </source>
</evidence>
<dbReference type="PROSITE" id="PS51273">
    <property type="entry name" value="GATASE_TYPE_1"/>
    <property type="match status" value="1"/>
</dbReference>
<keyword evidence="1" id="KW-0315">Glutamine amidotransferase</keyword>
<accession>A0A840I976</accession>
<dbReference type="EMBL" id="JACHNU010000001">
    <property type="protein sequence ID" value="MBB4660658.1"/>
    <property type="molecule type" value="Genomic_DNA"/>
</dbReference>
<dbReference type="InterPro" id="IPR029062">
    <property type="entry name" value="Class_I_gatase-like"/>
</dbReference>
<keyword evidence="1" id="KW-0808">Transferase</keyword>